<proteinExistence type="predicted"/>
<gene>
    <name evidence="3" type="ORF">QQX98_012698</name>
</gene>
<dbReference type="Pfam" id="PF17111">
    <property type="entry name" value="PigL_N"/>
    <property type="match status" value="1"/>
</dbReference>
<accession>A0ABR1GIC9</accession>
<feature type="compositionally biased region" description="Polar residues" evidence="1">
    <location>
        <begin position="248"/>
        <end position="259"/>
    </location>
</feature>
<feature type="domain" description="Azaphilone pigments biosynthesis cluster protein L N-terminal" evidence="2">
    <location>
        <begin position="10"/>
        <end position="182"/>
    </location>
</feature>
<evidence type="ECO:0000313" key="3">
    <source>
        <dbReference type="EMBL" id="KAK7397929.1"/>
    </source>
</evidence>
<feature type="region of interest" description="Disordered" evidence="1">
    <location>
        <begin position="221"/>
        <end position="267"/>
    </location>
</feature>
<keyword evidence="4" id="KW-1185">Reference proteome</keyword>
<evidence type="ECO:0000259" key="2">
    <source>
        <dbReference type="Pfam" id="PF17111"/>
    </source>
</evidence>
<dbReference type="InterPro" id="IPR031348">
    <property type="entry name" value="PigL_N"/>
</dbReference>
<organism evidence="3 4">
    <name type="scientific">Neonectria punicea</name>
    <dbReference type="NCBI Taxonomy" id="979145"/>
    <lineage>
        <taxon>Eukaryota</taxon>
        <taxon>Fungi</taxon>
        <taxon>Dikarya</taxon>
        <taxon>Ascomycota</taxon>
        <taxon>Pezizomycotina</taxon>
        <taxon>Sordariomycetes</taxon>
        <taxon>Hypocreomycetidae</taxon>
        <taxon>Hypocreales</taxon>
        <taxon>Nectriaceae</taxon>
        <taxon>Neonectria</taxon>
    </lineage>
</organism>
<dbReference type="EMBL" id="JAZAVJ010000406">
    <property type="protein sequence ID" value="KAK7397929.1"/>
    <property type="molecule type" value="Genomic_DNA"/>
</dbReference>
<name>A0ABR1GIC9_9HYPO</name>
<dbReference type="Proteomes" id="UP001498476">
    <property type="component" value="Unassembled WGS sequence"/>
</dbReference>
<evidence type="ECO:0000313" key="4">
    <source>
        <dbReference type="Proteomes" id="UP001498476"/>
    </source>
</evidence>
<sequence>MEPLYSTTHSVAGTSIALAGTITHLSTNLTIFIRDVRDARVDIEDISLELHSLKMILELIASDSTGPLPPTLETQLKGILAKCTQLVRDIDECIQQPVGSRFQKGVRWVAVGRSDMVKLKLTLEAYKTTLDLLLHMISQTKLHEVNDATKEIKVSTETLKQTTEAVKIDTSKILDAIAELRAIICTASAEHYAEAFMLQRYLDELATYAESVIDTSIKWSDSEAKPENVEHDRAMSHSEHLKDECADQSRSSSPLSQQGRAPAMVKC</sequence>
<feature type="compositionally biased region" description="Basic and acidic residues" evidence="1">
    <location>
        <begin position="221"/>
        <end position="247"/>
    </location>
</feature>
<reference evidence="3 4" key="1">
    <citation type="journal article" date="2025" name="Microbiol. Resour. Announc.">
        <title>Draft genome sequences for Neonectria magnoliae and Neonectria punicea, canker pathogens of Liriodendron tulipifera and Acer saccharum in West Virginia.</title>
        <authorList>
            <person name="Petronek H.M."/>
            <person name="Kasson M.T."/>
            <person name="Metheny A.M."/>
            <person name="Stauder C.M."/>
            <person name="Lovett B."/>
            <person name="Lynch S.C."/>
            <person name="Garnas J.R."/>
            <person name="Kasson L.R."/>
            <person name="Stajich J.E."/>
        </authorList>
    </citation>
    <scope>NUCLEOTIDE SEQUENCE [LARGE SCALE GENOMIC DNA]</scope>
    <source>
        <strain evidence="3 4">NRRL 64653</strain>
    </source>
</reference>
<evidence type="ECO:0000256" key="1">
    <source>
        <dbReference type="SAM" id="MobiDB-lite"/>
    </source>
</evidence>
<protein>
    <recommendedName>
        <fullName evidence="2">Azaphilone pigments biosynthesis cluster protein L N-terminal domain-containing protein</fullName>
    </recommendedName>
</protein>
<comment type="caution">
    <text evidence="3">The sequence shown here is derived from an EMBL/GenBank/DDBJ whole genome shotgun (WGS) entry which is preliminary data.</text>
</comment>